<dbReference type="PANTHER" id="PTHR42899">
    <property type="entry name" value="SPERMATOGENESIS-ASSOCIATED PROTEIN 20"/>
    <property type="match status" value="1"/>
</dbReference>
<name>A0A1M4MJ77_9EURY</name>
<dbReference type="AlphaFoldDB" id="A0A1M4MJ77"/>
<dbReference type="InterPro" id="IPR004879">
    <property type="entry name" value="Ssp411-like_TRX"/>
</dbReference>
<dbReference type="SUPFAM" id="SSF52833">
    <property type="entry name" value="Thioredoxin-like"/>
    <property type="match status" value="1"/>
</dbReference>
<feature type="region of interest" description="Disordered" evidence="1">
    <location>
        <begin position="1"/>
        <end position="21"/>
    </location>
</feature>
<evidence type="ECO:0000313" key="3">
    <source>
        <dbReference type="EMBL" id="SCL74981.1"/>
    </source>
</evidence>
<dbReference type="CDD" id="cd02955">
    <property type="entry name" value="SSP411"/>
    <property type="match status" value="1"/>
</dbReference>
<reference evidence="3 4" key="1">
    <citation type="submission" date="2016-08" db="EMBL/GenBank/DDBJ databases">
        <authorList>
            <person name="Seilhamer J.J."/>
        </authorList>
    </citation>
    <scope>NUCLEOTIDE SEQUENCE [LARGE SCALE GENOMIC DNA]</scope>
    <source>
        <strain evidence="3">L21-II-0</strain>
    </source>
</reference>
<sequence length="721" mass="81287">MNPARGYDPEAPEASVRERSPPNRLINEQSPYLLQHAHNPVDWYPWGEEAFSRAREEGKPIFLSIGYSACHWCHVMEEESFADPQVAKLLNDVFVCVKVDREERPDIDQVYMAAAHALTGTGGWPLTILMTADKKPFFAASYIPKDSRYGMTGLLDLIPRISKVWQTQRQELESAGDQVLQALQSAAKTPPEEGELDEAVLDEAYNTFFRVFDGENGGFGDAPRFPTPHNLIFLLRYGNRTGKEPAYTMVEKTLHAMRRGGIFDQVGYGFHRYSTDTEWFVPHFEKMLYDQALLVMAYTEAYLATGREEFARTARETIAYVLRDMADPDGGFYSAEDADSEGEEGKFYLWTKDEILAVVGEEDGERFSRIFSVMEPGNYREQPGERRTGKNILRLRRPLASWAHEFAISEEDLAWFVEEGRQKLLAARERRLRPGKDDKILTDWNGLMIAALAKAARVFDEPDYLAAAERAAAFVLANLRRQDGRFLHRYRGGEAGLAATLDDYAFMIWALIEVYEASFTPRYLQTAVDLSRDLIAHYWDCSRGGFFFVPDDADVPVRQKPVYDGAIPSGNSVAMYALFVLGRMTANLEFEETAERIRRVFAGTVSESPTACSHFLTGLDFMLGPNYEVIISGVPGAQDTKAMIDAIRSHYAPGAVVIFRPSDEEEPEIVEVAGFTRDIVTIEEKATAYVCTNYACDIPTTDPDEMVRLVRSTGRSPEPIV</sequence>
<dbReference type="EMBL" id="FMID01000022">
    <property type="protein sequence ID" value="SCL74981.1"/>
    <property type="molecule type" value="Genomic_DNA"/>
</dbReference>
<dbReference type="Pfam" id="PF03190">
    <property type="entry name" value="Thioredox_DsbH"/>
    <property type="match status" value="1"/>
</dbReference>
<dbReference type="Gene3D" id="1.50.10.10">
    <property type="match status" value="2"/>
</dbReference>
<dbReference type="GO" id="GO:0005975">
    <property type="term" value="P:carbohydrate metabolic process"/>
    <property type="evidence" value="ECO:0007669"/>
    <property type="project" value="InterPro"/>
</dbReference>
<protein>
    <submittedName>
        <fullName evidence="3">Thioredoxin-related protein</fullName>
    </submittedName>
</protein>
<dbReference type="InterPro" id="IPR012341">
    <property type="entry name" value="6hp_glycosidase-like_sf"/>
</dbReference>
<dbReference type="RefSeq" id="WP_074369269.1">
    <property type="nucleotide sequence ID" value="NZ_FMID01000022.1"/>
</dbReference>
<dbReference type="InterPro" id="IPR008928">
    <property type="entry name" value="6-hairpin_glycosidase_sf"/>
</dbReference>
<feature type="domain" description="Spermatogenesis-associated protein 20-like TRX" evidence="2">
    <location>
        <begin position="22"/>
        <end position="184"/>
    </location>
</feature>
<dbReference type="PANTHER" id="PTHR42899:SF1">
    <property type="entry name" value="SPERMATOGENESIS-ASSOCIATED PROTEIN 20"/>
    <property type="match status" value="1"/>
</dbReference>
<proteinExistence type="predicted"/>
<dbReference type="STRING" id="118126.L21_0868"/>
<dbReference type="Gene3D" id="3.40.30.10">
    <property type="entry name" value="Glutaredoxin"/>
    <property type="match status" value="1"/>
</dbReference>
<dbReference type="Proteomes" id="UP000184671">
    <property type="component" value="Unassembled WGS sequence"/>
</dbReference>
<evidence type="ECO:0000256" key="1">
    <source>
        <dbReference type="SAM" id="MobiDB-lite"/>
    </source>
</evidence>
<accession>A0A1M4MJ77</accession>
<dbReference type="PIRSF" id="PIRSF006402">
    <property type="entry name" value="UCP006402_thioredoxin"/>
    <property type="match status" value="1"/>
</dbReference>
<dbReference type="OrthoDB" id="28016at2157"/>
<organism evidence="3 4">
    <name type="scientific">Methanoculleus chikugoensis</name>
    <dbReference type="NCBI Taxonomy" id="118126"/>
    <lineage>
        <taxon>Archaea</taxon>
        <taxon>Methanobacteriati</taxon>
        <taxon>Methanobacteriota</taxon>
        <taxon>Stenosarchaea group</taxon>
        <taxon>Methanomicrobia</taxon>
        <taxon>Methanomicrobiales</taxon>
        <taxon>Methanomicrobiaceae</taxon>
        <taxon>Methanoculleus</taxon>
    </lineage>
</organism>
<dbReference type="InterPro" id="IPR024705">
    <property type="entry name" value="Ssp411"/>
</dbReference>
<dbReference type="SUPFAM" id="SSF48208">
    <property type="entry name" value="Six-hairpin glycosidases"/>
    <property type="match status" value="1"/>
</dbReference>
<evidence type="ECO:0000313" key="4">
    <source>
        <dbReference type="Proteomes" id="UP000184671"/>
    </source>
</evidence>
<gene>
    <name evidence="3" type="ORF">L21_0868</name>
</gene>
<evidence type="ECO:0000259" key="2">
    <source>
        <dbReference type="Pfam" id="PF03190"/>
    </source>
</evidence>
<dbReference type="InterPro" id="IPR036249">
    <property type="entry name" value="Thioredoxin-like_sf"/>
</dbReference>